<accession>A0A9J7J032</accession>
<feature type="region of interest" description="Disordered" evidence="1">
    <location>
        <begin position="366"/>
        <end position="423"/>
    </location>
</feature>
<feature type="compositionally biased region" description="Basic residues" evidence="1">
    <location>
        <begin position="388"/>
        <end position="403"/>
    </location>
</feature>
<protein>
    <submittedName>
        <fullName evidence="3">Uncharacterized protein LOC111361373</fullName>
    </submittedName>
</protein>
<feature type="compositionally biased region" description="Basic and acidic residues" evidence="1">
    <location>
        <begin position="366"/>
        <end position="379"/>
    </location>
</feature>
<feature type="compositionally biased region" description="Basic residues" evidence="1">
    <location>
        <begin position="414"/>
        <end position="423"/>
    </location>
</feature>
<feature type="compositionally biased region" description="Basic and acidic residues" evidence="1">
    <location>
        <begin position="201"/>
        <end position="213"/>
    </location>
</feature>
<evidence type="ECO:0000313" key="3">
    <source>
        <dbReference type="RefSeq" id="XP_022833521.1"/>
    </source>
</evidence>
<reference evidence="3" key="1">
    <citation type="submission" date="2025-08" db="UniProtKB">
        <authorList>
            <consortium name="RefSeq"/>
        </authorList>
    </citation>
    <scope>IDENTIFICATION</scope>
    <source>
        <strain evidence="3">Ishihara</strain>
        <tissue evidence="3">Whole body</tissue>
    </source>
</reference>
<proteinExistence type="predicted"/>
<dbReference type="OrthoDB" id="8188991at2759"/>
<organism evidence="2 3">
    <name type="scientific">Spodoptera litura</name>
    <name type="common">Asian cotton leafworm</name>
    <dbReference type="NCBI Taxonomy" id="69820"/>
    <lineage>
        <taxon>Eukaryota</taxon>
        <taxon>Metazoa</taxon>
        <taxon>Ecdysozoa</taxon>
        <taxon>Arthropoda</taxon>
        <taxon>Hexapoda</taxon>
        <taxon>Insecta</taxon>
        <taxon>Pterygota</taxon>
        <taxon>Neoptera</taxon>
        <taxon>Endopterygota</taxon>
        <taxon>Lepidoptera</taxon>
        <taxon>Glossata</taxon>
        <taxon>Ditrysia</taxon>
        <taxon>Noctuoidea</taxon>
        <taxon>Noctuidae</taxon>
        <taxon>Amphipyrinae</taxon>
        <taxon>Spodoptera</taxon>
    </lineage>
</organism>
<gene>
    <name evidence="3" type="primary">LOC111361373</name>
</gene>
<feature type="compositionally biased region" description="Basic residues" evidence="1">
    <location>
        <begin position="214"/>
        <end position="226"/>
    </location>
</feature>
<sequence>MERQPALPSTSVPGLGFKNAATAVRTLRALHGRDPSYQKMVLSYFKNLARRVLRFTRKERKISNIKAAVTIFDKFLGDFNSRRVIKQNNPYLHLGTLRKVEELAGDNITEQQKAFIAAYSSVRGEYRRLRNVRAPGEDTTWDIVRNRELKTLKRKLAHEELFDDDGKPTEEHLEMLLWAYSPDRRGLWWYFYTPREEKEREMDRWRNSDEGDRKRRRSKRIKKNKKLSNMKEAIANVERSLLELKAQSLSKQDPHLSLDTVRKAEELAGDNITELQRSFIAAYSGVSGEYKRLRSVRAQAGDSTWDVVRNRELQTLKEKHAGAKLFSDDGRPTAEHIEMLLWAYSPKSNKRVAKRLQSLFETIQEREKERENKNGKCDKNGQSNTNDKRHKIDKNAKSRRKRQNSNNNDESGRLLRRSKRVRK</sequence>
<dbReference type="Proteomes" id="UP000301870">
    <property type="component" value="Chromosome 3"/>
</dbReference>
<dbReference type="GeneID" id="111361373"/>
<evidence type="ECO:0000256" key="1">
    <source>
        <dbReference type="SAM" id="MobiDB-lite"/>
    </source>
</evidence>
<feature type="region of interest" description="Disordered" evidence="1">
    <location>
        <begin position="201"/>
        <end position="226"/>
    </location>
</feature>
<dbReference type="AlphaFoldDB" id="A0A9J7J032"/>
<name>A0A9J7J032_SPOLT</name>
<dbReference type="KEGG" id="sliu:111361373"/>
<dbReference type="RefSeq" id="XP_022833521.1">
    <property type="nucleotide sequence ID" value="XM_022977753.1"/>
</dbReference>
<keyword evidence="2" id="KW-1185">Reference proteome</keyword>
<evidence type="ECO:0000313" key="2">
    <source>
        <dbReference type="Proteomes" id="UP000301870"/>
    </source>
</evidence>